<evidence type="ECO:0000256" key="4">
    <source>
        <dbReference type="ARBA" id="ARBA00022927"/>
    </source>
</evidence>
<dbReference type="GO" id="GO:0032446">
    <property type="term" value="P:protein modification by small protein conjugation"/>
    <property type="evidence" value="ECO:0007669"/>
    <property type="project" value="TreeGrafter"/>
</dbReference>
<evidence type="ECO:0000256" key="7">
    <source>
        <dbReference type="RuleBase" id="RU366022"/>
    </source>
</evidence>
<dbReference type="InterPro" id="IPR035985">
    <property type="entry name" value="Ubiquitin-activating_enz"/>
</dbReference>
<dbReference type="GO" id="GO:0019779">
    <property type="term" value="F:Atg8 activating enzyme activity"/>
    <property type="evidence" value="ECO:0007669"/>
    <property type="project" value="TreeGrafter"/>
</dbReference>
<evidence type="ECO:0000259" key="9">
    <source>
        <dbReference type="Pfam" id="PF00899"/>
    </source>
</evidence>
<dbReference type="Proteomes" id="UP000694867">
    <property type="component" value="Unplaced"/>
</dbReference>
<evidence type="ECO:0000256" key="6">
    <source>
        <dbReference type="PIRSR" id="PIRSR606285-1"/>
    </source>
</evidence>
<dbReference type="GO" id="GO:0000422">
    <property type="term" value="P:autophagy of mitochondrion"/>
    <property type="evidence" value="ECO:0007669"/>
    <property type="project" value="TreeGrafter"/>
</dbReference>
<keyword evidence="7" id="KW-0963">Cytoplasm</keyword>
<dbReference type="GO" id="GO:0015031">
    <property type="term" value="P:protein transport"/>
    <property type="evidence" value="ECO:0007669"/>
    <property type="project" value="UniProtKB-UniRule"/>
</dbReference>
<dbReference type="GO" id="GO:0000407">
    <property type="term" value="C:phagophore assembly site"/>
    <property type="evidence" value="ECO:0007669"/>
    <property type="project" value="UniProtKB-SubCell"/>
</dbReference>
<dbReference type="InterPro" id="IPR000594">
    <property type="entry name" value="ThiF_NAD_FAD-bd"/>
</dbReference>
<protein>
    <recommendedName>
        <fullName evidence="2 7">Ubiquitin-like modifier-activating enzyme ATG7</fullName>
    </recommendedName>
    <alternativeName>
        <fullName evidence="7">Autophagy-related protein 7</fullName>
    </alternativeName>
</protein>
<dbReference type="FunFam" id="3.40.50.720:FF:000243">
    <property type="entry name" value="Ubiquitin-like modifier-activating enzyme ATG7"/>
    <property type="match status" value="1"/>
</dbReference>
<keyword evidence="4 7" id="KW-0653">Protein transport</keyword>
<dbReference type="Pfam" id="PF16420">
    <property type="entry name" value="ATG7_N"/>
    <property type="match status" value="1"/>
</dbReference>
<dbReference type="InterPro" id="IPR045886">
    <property type="entry name" value="ThiF/MoeB/HesA"/>
</dbReference>
<organism evidence="11 12">
    <name type="scientific">Galendromus occidentalis</name>
    <name type="common">western predatory mite</name>
    <dbReference type="NCBI Taxonomy" id="34638"/>
    <lineage>
        <taxon>Eukaryota</taxon>
        <taxon>Metazoa</taxon>
        <taxon>Ecdysozoa</taxon>
        <taxon>Arthropoda</taxon>
        <taxon>Chelicerata</taxon>
        <taxon>Arachnida</taxon>
        <taxon>Acari</taxon>
        <taxon>Parasitiformes</taxon>
        <taxon>Mesostigmata</taxon>
        <taxon>Gamasina</taxon>
        <taxon>Phytoseioidea</taxon>
        <taxon>Phytoseiidae</taxon>
        <taxon>Typhlodrominae</taxon>
        <taxon>Galendromus</taxon>
    </lineage>
</organism>
<gene>
    <name evidence="12" type="primary">LOC100908606</name>
</gene>
<feature type="active site" description="Glycyl thioester intermediate" evidence="6">
    <location>
        <position position="521"/>
    </location>
</feature>
<evidence type="ECO:0000259" key="10">
    <source>
        <dbReference type="Pfam" id="PF16420"/>
    </source>
</evidence>
<dbReference type="InterPro" id="IPR042522">
    <property type="entry name" value="Atg7_N_1"/>
</dbReference>
<feature type="domain" description="THIF-type NAD/FAD binding fold" evidence="9">
    <location>
        <begin position="322"/>
        <end position="550"/>
    </location>
</feature>
<evidence type="ECO:0000256" key="3">
    <source>
        <dbReference type="ARBA" id="ARBA00022448"/>
    </source>
</evidence>
<dbReference type="InterPro" id="IPR042523">
    <property type="entry name" value="Atg7_N_2"/>
</dbReference>
<dbReference type="InterPro" id="IPR032197">
    <property type="entry name" value="Atg7_N"/>
</dbReference>
<keyword evidence="7" id="KW-0833">Ubl conjugation pathway</keyword>
<name>A0AAJ6VZR8_9ACAR</name>
<keyword evidence="3 7" id="KW-0813">Transport</keyword>
<comment type="similarity">
    <text evidence="1 7">Belongs to the ATG7 family.</text>
</comment>
<dbReference type="Gene3D" id="3.40.140.70">
    <property type="entry name" value="Ubiquitin-like modifier-activating enzyme ATG7 N-terminal domain"/>
    <property type="match status" value="1"/>
</dbReference>
<comment type="subcellular location">
    <subcellularLocation>
        <location evidence="7">Cytoplasm</location>
    </subcellularLocation>
    <subcellularLocation>
        <location evidence="7">Preautophagosomal structure</location>
    </subcellularLocation>
</comment>
<dbReference type="GO" id="GO:0000045">
    <property type="term" value="P:autophagosome assembly"/>
    <property type="evidence" value="ECO:0007669"/>
    <property type="project" value="TreeGrafter"/>
</dbReference>
<feature type="region of interest" description="Disordered" evidence="8">
    <location>
        <begin position="552"/>
        <end position="574"/>
    </location>
</feature>
<dbReference type="RefSeq" id="XP_003746730.2">
    <property type="nucleotide sequence ID" value="XM_003746682.3"/>
</dbReference>
<dbReference type="Gene3D" id="3.40.50.720">
    <property type="entry name" value="NAD(P)-binding Rossmann-like Domain"/>
    <property type="match status" value="1"/>
</dbReference>
<reference evidence="12" key="1">
    <citation type="submission" date="2025-08" db="UniProtKB">
        <authorList>
            <consortium name="RefSeq"/>
        </authorList>
    </citation>
    <scope>IDENTIFICATION</scope>
</reference>
<evidence type="ECO:0000256" key="2">
    <source>
        <dbReference type="ARBA" id="ARBA00017647"/>
    </source>
</evidence>
<dbReference type="PANTHER" id="PTHR10953">
    <property type="entry name" value="UBIQUITIN-ACTIVATING ENZYME E1"/>
    <property type="match status" value="1"/>
</dbReference>
<dbReference type="Gene3D" id="3.40.140.100">
    <property type="entry name" value="Ubiquitin-like modifier-activating enzyme ATG7 C-terminal domain"/>
    <property type="match status" value="1"/>
</dbReference>
<feature type="domain" description="Ubiquitin-like modifier-activating enzyme Atg7 N-terminal" evidence="10">
    <location>
        <begin position="15"/>
        <end position="304"/>
    </location>
</feature>
<sequence length="663" mass="74659">MSVPESTEAPMEPFRYTPFSSQIDLHFWHKLSDKKLHELKLCEDPVEFHAEYEVNLNIKDAVACVSYDSFDVSAGNSRVYRLAGKLLNKNSIETFKNCDKKNLLETSMNEIIANIKSGAALEDPNLLNRILLLSYADMKKYFFYYWCAFPSAMLNDTQHQLGSVIPVSDRLSDQNRERLAKNVGNLPFALINKTTFERCPVSKMKDDISGTHYIVFADPSSSETNAGWPLRNFLLMTAYHMPNETSDFEVIALRGTPRTFFEKSKIFSVRLLKVTFEEPGWIYVGYERNEKGQYGPRLANLSHCFDPLVLAQNAVDLNLKLMKWRLAPDLKLKQISEMKCLLLGAGTLGCNVARCLLGWGVKQITFLDNGKVSLSNPARQSLFKFADTHNGGRPKAEAAAAALKDIHPGLNVQYTDLKIPMPGHAVSANDVEPVREAVEKLEKLIEEHDAVFLLLDTREARWLPTMLGARHDKMVLNAALGFDSFLAMRHGTLKNKLGCYFCNDIVGPMNSTKDRTLDQQCTVTRPGVSFMAASFLTELFATLVQHEHGNDALPDNAFNDDADELDRNERDSPNNVLGLAPHQIRMFLSRLHFMTPNTQRFSMCTACSPSVLSEYGNSGFEFLLRAFNEPDFLEELTGLKEMQRMVDDMDVLALGDSDNDLSP</sequence>
<proteinExistence type="inferred from homology"/>
<evidence type="ECO:0000256" key="1">
    <source>
        <dbReference type="ARBA" id="ARBA00010931"/>
    </source>
</evidence>
<dbReference type="Pfam" id="PF00899">
    <property type="entry name" value="ThiF"/>
    <property type="match status" value="1"/>
</dbReference>
<comment type="subunit">
    <text evidence="7">Homodimer.</text>
</comment>
<accession>A0AAJ6VZR8</accession>
<evidence type="ECO:0000313" key="11">
    <source>
        <dbReference type="Proteomes" id="UP000694867"/>
    </source>
</evidence>
<evidence type="ECO:0000313" key="12">
    <source>
        <dbReference type="RefSeq" id="XP_003746730.2"/>
    </source>
</evidence>
<dbReference type="GO" id="GO:0019778">
    <property type="term" value="F:Atg12 activating enzyme activity"/>
    <property type="evidence" value="ECO:0007669"/>
    <property type="project" value="TreeGrafter"/>
</dbReference>
<evidence type="ECO:0000256" key="5">
    <source>
        <dbReference type="ARBA" id="ARBA00023006"/>
    </source>
</evidence>
<dbReference type="KEGG" id="goe:100908606"/>
<keyword evidence="11" id="KW-1185">Reference proteome</keyword>
<evidence type="ECO:0000256" key="8">
    <source>
        <dbReference type="SAM" id="MobiDB-lite"/>
    </source>
</evidence>
<dbReference type="GO" id="GO:0006995">
    <property type="term" value="P:cellular response to nitrogen starvation"/>
    <property type="evidence" value="ECO:0007669"/>
    <property type="project" value="TreeGrafter"/>
</dbReference>
<dbReference type="AlphaFoldDB" id="A0AAJ6VZR8"/>
<dbReference type="GO" id="GO:0034727">
    <property type="term" value="P:piecemeal microautophagy of the nucleus"/>
    <property type="evidence" value="ECO:0007669"/>
    <property type="project" value="TreeGrafter"/>
</dbReference>
<dbReference type="InterPro" id="IPR006285">
    <property type="entry name" value="Atg7"/>
</dbReference>
<dbReference type="NCBIfam" id="TIGR01381">
    <property type="entry name" value="E1_like_apg7"/>
    <property type="match status" value="1"/>
</dbReference>
<dbReference type="SUPFAM" id="SSF69572">
    <property type="entry name" value="Activating enzymes of the ubiquitin-like proteins"/>
    <property type="match status" value="1"/>
</dbReference>
<comment type="function">
    <text evidence="7">E1-like activating enzyme involved in the 2 ubiquitin-like systems required for autophagy.</text>
</comment>
<keyword evidence="5 7" id="KW-0072">Autophagy</keyword>
<dbReference type="GeneID" id="100908606"/>
<dbReference type="PANTHER" id="PTHR10953:SF3">
    <property type="entry name" value="UBIQUITIN-LIKE MODIFIER-ACTIVATING ENZYME ATG7"/>
    <property type="match status" value="1"/>
</dbReference>